<sequence length="39" mass="4436">MNEWWLIGEWVVDGWVGEWLIDGSVTGGRVGASWMDEVI</sequence>
<reference evidence="1 2" key="2">
    <citation type="submission" date="2018-11" db="EMBL/GenBank/DDBJ databases">
        <authorList>
            <consortium name="Pathogen Informatics"/>
        </authorList>
    </citation>
    <scope>NUCLEOTIDE SEQUENCE [LARGE SCALE GENOMIC DNA]</scope>
</reference>
<name>A0A0R3RAV0_9BILA</name>
<gene>
    <name evidence="1" type="ORF">BTMF_LOCUS15136</name>
</gene>
<dbReference type="Proteomes" id="UP000280834">
    <property type="component" value="Unassembled WGS sequence"/>
</dbReference>
<reference evidence="3" key="1">
    <citation type="submission" date="2017-02" db="UniProtKB">
        <authorList>
            <consortium name="WormBaseParasite"/>
        </authorList>
    </citation>
    <scope>IDENTIFICATION</scope>
</reference>
<protein>
    <submittedName>
        <fullName evidence="3">Dihydrofolate reductase</fullName>
    </submittedName>
</protein>
<proteinExistence type="predicted"/>
<accession>A0A0R3RAV0</accession>
<evidence type="ECO:0000313" key="1">
    <source>
        <dbReference type="EMBL" id="VDO52585.1"/>
    </source>
</evidence>
<evidence type="ECO:0000313" key="2">
    <source>
        <dbReference type="Proteomes" id="UP000280834"/>
    </source>
</evidence>
<dbReference type="AlphaFoldDB" id="A0A0R3RAV0"/>
<evidence type="ECO:0000313" key="3">
    <source>
        <dbReference type="WBParaSite" id="BTMF_0001716601-mRNA-1"/>
    </source>
</evidence>
<organism evidence="3">
    <name type="scientific">Brugia timori</name>
    <dbReference type="NCBI Taxonomy" id="42155"/>
    <lineage>
        <taxon>Eukaryota</taxon>
        <taxon>Metazoa</taxon>
        <taxon>Ecdysozoa</taxon>
        <taxon>Nematoda</taxon>
        <taxon>Chromadorea</taxon>
        <taxon>Rhabditida</taxon>
        <taxon>Spirurina</taxon>
        <taxon>Spiruromorpha</taxon>
        <taxon>Filarioidea</taxon>
        <taxon>Onchocercidae</taxon>
        <taxon>Brugia</taxon>
    </lineage>
</organism>
<dbReference type="EMBL" id="UZAG01022131">
    <property type="protein sequence ID" value="VDO52585.1"/>
    <property type="molecule type" value="Genomic_DNA"/>
</dbReference>
<dbReference type="WBParaSite" id="BTMF_0001716601-mRNA-1">
    <property type="protein sequence ID" value="BTMF_0001716601-mRNA-1"/>
    <property type="gene ID" value="BTMF_0001716601"/>
</dbReference>
<keyword evidence="2" id="KW-1185">Reference proteome</keyword>